<dbReference type="Gene3D" id="1.10.640.10">
    <property type="entry name" value="Haem peroxidase domain superfamily, animal type"/>
    <property type="match status" value="1"/>
</dbReference>
<protein>
    <submittedName>
        <fullName evidence="3 4">Myeloperoxidase-like</fullName>
    </submittedName>
</protein>
<dbReference type="PROSITE" id="PS50292">
    <property type="entry name" value="PEROXIDASE_3"/>
    <property type="match status" value="1"/>
</dbReference>
<name>A0ABM5EMT2_9SAUR</name>
<evidence type="ECO:0000313" key="2">
    <source>
        <dbReference type="Proteomes" id="UP001652642"/>
    </source>
</evidence>
<keyword evidence="2" id="KW-1185">Reference proteome</keyword>
<evidence type="ECO:0000313" key="4">
    <source>
        <dbReference type="RefSeq" id="XP_072834461.1"/>
    </source>
</evidence>
<dbReference type="InterPro" id="IPR010255">
    <property type="entry name" value="Haem_peroxidase_sf"/>
</dbReference>
<dbReference type="GeneID" id="110084498"/>
<dbReference type="PANTHER" id="PTHR11475">
    <property type="entry name" value="OXIDASE/PEROXIDASE"/>
    <property type="match status" value="1"/>
</dbReference>
<dbReference type="SUPFAM" id="SSF48113">
    <property type="entry name" value="Heme-dependent peroxidases"/>
    <property type="match status" value="1"/>
</dbReference>
<dbReference type="CDD" id="cd09824">
    <property type="entry name" value="myeloperoxidase_like"/>
    <property type="match status" value="1"/>
</dbReference>
<evidence type="ECO:0000313" key="3">
    <source>
        <dbReference type="RefSeq" id="XP_072834460.1"/>
    </source>
</evidence>
<proteinExistence type="predicted"/>
<feature type="chain" id="PRO_5045028108" evidence="1">
    <location>
        <begin position="20"/>
        <end position="713"/>
    </location>
</feature>
<dbReference type="PRINTS" id="PR00457">
    <property type="entry name" value="ANPEROXIDASE"/>
</dbReference>
<dbReference type="InterPro" id="IPR019791">
    <property type="entry name" value="Haem_peroxidase_animal"/>
</dbReference>
<evidence type="ECO:0000256" key="1">
    <source>
        <dbReference type="SAM" id="SignalP"/>
    </source>
</evidence>
<dbReference type="Pfam" id="PF03098">
    <property type="entry name" value="An_peroxidase"/>
    <property type="match status" value="1"/>
</dbReference>
<gene>
    <name evidence="3 4" type="primary">LOC110084498</name>
</gene>
<dbReference type="RefSeq" id="XP_072834461.1">
    <property type="nucleotide sequence ID" value="XM_072978360.1"/>
</dbReference>
<sequence>MKQILTALSLLLVLSHLMASKTSEEADVSEQLSGSELLNSVNEARKLVDEAYKVSRDKVKAGLNKTHVTPSDFLKHLKEPVAGTRHAMRAGSYMEASLDLLKQKLQKKWPRPFNITEVLNTKQKETIALATGCDYPIRPIECPENSPYRTITGQCNNRKNPHFGMSNHGYARWLPAEYEDGMSLPRGLIPGQLYHGHPLPLVRLVSNNIIATANENVTDDEGRSLAFMHWGQWVDHDLDHAPMTATTIDNKEAHCDTSCNYAPPCFPIKIPHGDPRISSGLCMPFIRSAPVCNPTTLIREQLNAITSFIDASMVYGSEEPLAKNLRNLSNPLGLMALNQNFTDAGLGLLPFENKTRSLCLYTNKTANIPCFQAGDKRVTENLGLSAIHTLFVREHNRLATELRNLNPHWDGERLYQEARKIVGAQTQIITYRDYLPLILGNEINHQLPLYRGYNESVDPTVSNVFSLAFRFGHGSVPPLVPRLDENFQPLKPYSYAPLHLTFCASWRIVMEGGIDPLLRGFLTDDSKLMRQNQMMVKELQDRLFEQVEIMGLDLAALNLQRGRDHGLPGYNAWRRFCGLSAPSDEAELAAVMGNSELAKKFMDLYGTPENIDIWIGSMAEPFVPNGRVGPLLACLLGTQFRKIRDGDRFWWENPGVFTPQQRRALSRISFPRIICDNTRIKEVPRDVFKKNQYPHDFVKCREISGLDLSAWTE</sequence>
<dbReference type="InterPro" id="IPR037120">
    <property type="entry name" value="Haem_peroxidase_sf_animal"/>
</dbReference>
<accession>A0ABM5EMT2</accession>
<dbReference type="RefSeq" id="XP_072834460.1">
    <property type="nucleotide sequence ID" value="XM_072978359.1"/>
</dbReference>
<feature type="signal peptide" evidence="1">
    <location>
        <begin position="1"/>
        <end position="19"/>
    </location>
</feature>
<reference evidence="3 4" key="1">
    <citation type="submission" date="2025-05" db="UniProtKB">
        <authorList>
            <consortium name="RefSeq"/>
        </authorList>
    </citation>
    <scope>IDENTIFICATION</scope>
</reference>
<dbReference type="PANTHER" id="PTHR11475:SF135">
    <property type="entry name" value="EOSINOPHIL PEROXIDASE"/>
    <property type="match status" value="1"/>
</dbReference>
<organism evidence="2 3">
    <name type="scientific">Pogona vitticeps</name>
    <name type="common">central bearded dragon</name>
    <dbReference type="NCBI Taxonomy" id="103695"/>
    <lineage>
        <taxon>Eukaryota</taxon>
        <taxon>Metazoa</taxon>
        <taxon>Chordata</taxon>
        <taxon>Craniata</taxon>
        <taxon>Vertebrata</taxon>
        <taxon>Euteleostomi</taxon>
        <taxon>Lepidosauria</taxon>
        <taxon>Squamata</taxon>
        <taxon>Bifurcata</taxon>
        <taxon>Unidentata</taxon>
        <taxon>Episquamata</taxon>
        <taxon>Toxicofera</taxon>
        <taxon>Iguania</taxon>
        <taxon>Acrodonta</taxon>
        <taxon>Agamidae</taxon>
        <taxon>Amphibolurinae</taxon>
        <taxon>Pogona</taxon>
    </lineage>
</organism>
<keyword evidence="1" id="KW-0732">Signal</keyword>
<dbReference type="Proteomes" id="UP001652642">
    <property type="component" value="Chromosome 7"/>
</dbReference>